<name>A0ACC3C0T9_PYRYE</name>
<gene>
    <name evidence="1" type="ORF">I4F81_006316</name>
</gene>
<keyword evidence="2" id="KW-1185">Reference proteome</keyword>
<evidence type="ECO:0000313" key="1">
    <source>
        <dbReference type="EMBL" id="KAK1863762.1"/>
    </source>
</evidence>
<dbReference type="Proteomes" id="UP000798662">
    <property type="component" value="Chromosome 2"/>
</dbReference>
<dbReference type="EMBL" id="CM020619">
    <property type="protein sequence ID" value="KAK1863762.1"/>
    <property type="molecule type" value="Genomic_DNA"/>
</dbReference>
<proteinExistence type="predicted"/>
<protein>
    <submittedName>
        <fullName evidence="1">Uncharacterized protein</fullName>
    </submittedName>
</protein>
<evidence type="ECO:0000313" key="2">
    <source>
        <dbReference type="Proteomes" id="UP000798662"/>
    </source>
</evidence>
<organism evidence="1 2">
    <name type="scientific">Pyropia yezoensis</name>
    <name type="common">Susabi-nori</name>
    <name type="synonym">Porphyra yezoensis</name>
    <dbReference type="NCBI Taxonomy" id="2788"/>
    <lineage>
        <taxon>Eukaryota</taxon>
        <taxon>Rhodophyta</taxon>
        <taxon>Bangiophyceae</taxon>
        <taxon>Bangiales</taxon>
        <taxon>Bangiaceae</taxon>
        <taxon>Pyropia</taxon>
    </lineage>
</organism>
<comment type="caution">
    <text evidence="1">The sequence shown here is derived from an EMBL/GenBank/DDBJ whole genome shotgun (WGS) entry which is preliminary data.</text>
</comment>
<sequence>MDRVAIPLSHSRTPAVLPSLHLTLPRFYPYTRAFACITLLSIVTIGVVLTVPLPSSLDGFRPNVRGALWSLPRPPDERSYPYTDAAGGGNASTATRAPAPDRWLFPTLRPDGLNNQKQDLYAAIACAVATRRVLVLPPFITDVQYGRRARGPFPFGEFFSVDALVTALPGLWVASPEEAATACPTLAVVGGWCSARRKKRVPPSIKVYARHGVEAVCMSAAAAKAAQAAGRVTCSNTIGCPPVTAMWGKSSAGYEHGQGWSVDAAPPRRPSASPAATLSAAAGKSAAEQRRAAEAAERDRVRRHPLRYGAIVSAVAPAPPIAAVAVILAAALGPYNAAHIRRGDYSSKCKGMPVECAKYGRNAFVPSVAHVVAALTRGRLRRPHLPLFIATDSPKWVGKHLAPALSAVNVTVVLPATLRRVLSERHEGHLRWTWWTPDGQADAAATGKNSSSPLATSALLGMMPNRLSGAAVDQWAVAEQVVAVGAVDFVGNRFSSFSADVRVRRQEARRNDPVLFW</sequence>
<accession>A0ACC3C0T9</accession>
<reference evidence="1" key="1">
    <citation type="submission" date="2019-11" db="EMBL/GenBank/DDBJ databases">
        <title>Nori genome reveals adaptations in red seaweeds to the harsh intertidal environment.</title>
        <authorList>
            <person name="Wang D."/>
            <person name="Mao Y."/>
        </authorList>
    </citation>
    <scope>NUCLEOTIDE SEQUENCE</scope>
    <source>
        <tissue evidence="1">Gametophyte</tissue>
    </source>
</reference>